<dbReference type="EMBL" id="VOSC01000013">
    <property type="protein sequence ID" value="TXE12410.1"/>
    <property type="molecule type" value="Genomic_DNA"/>
</dbReference>
<proteinExistence type="predicted"/>
<keyword evidence="1" id="KW-0233">DNA recombination</keyword>
<dbReference type="InterPro" id="IPR002104">
    <property type="entry name" value="Integrase_catalytic"/>
</dbReference>
<dbReference type="RefSeq" id="WP_147132679.1">
    <property type="nucleotide sequence ID" value="NZ_VOSC01000013.1"/>
</dbReference>
<dbReference type="OrthoDB" id="9801717at2"/>
<dbReference type="AlphaFoldDB" id="A0A5C7AUR8"/>
<reference evidence="4" key="1">
    <citation type="submission" date="2019-08" db="EMBL/GenBank/DDBJ databases">
        <title>Seonamhaeicola sediminis sp. nov., isolated from marine sediment.</title>
        <authorList>
            <person name="Cao W.R."/>
        </authorList>
    </citation>
    <scope>NUCLEOTIDE SEQUENCE [LARGE SCALE GENOMIC DNA]</scope>
    <source>
        <strain evidence="4">Gy8</strain>
    </source>
</reference>
<evidence type="ECO:0000259" key="2">
    <source>
        <dbReference type="PROSITE" id="PS51898"/>
    </source>
</evidence>
<dbReference type="Pfam" id="PF00589">
    <property type="entry name" value="Phage_integrase"/>
    <property type="match status" value="1"/>
</dbReference>
<sequence>EVTTFFLKYCNLKNANTYSTRLIEAFNYDFIVKPNKSISYQNQCINGVKKFLDYKNYEVELLDIKRPRKEKKLPTVLSKDEVKLILNHTYNLKHKTLLSLIYSAGLRIGEAINLRVNNIDSKRMLIHIKSAKGKKDRYTLLSSSFLELLRQYYKQYKPTNYLFEGSGKQQYTSSSAQKILKSAANKSGIVKPITLHTLRHSFATHLLEEGTDIRYIQELLGHSSPKTTMIYTHVTETSIRNIKNPFDNL</sequence>
<organism evidence="3 4">
    <name type="scientific">Seonamhaeicola algicola</name>
    <dbReference type="NCBI Taxonomy" id="1719036"/>
    <lineage>
        <taxon>Bacteria</taxon>
        <taxon>Pseudomonadati</taxon>
        <taxon>Bacteroidota</taxon>
        <taxon>Flavobacteriia</taxon>
        <taxon>Flavobacteriales</taxon>
        <taxon>Flavobacteriaceae</taxon>
    </lineage>
</organism>
<feature type="non-terminal residue" evidence="3">
    <location>
        <position position="1"/>
    </location>
</feature>
<dbReference type="PROSITE" id="PS51898">
    <property type="entry name" value="TYR_RECOMBINASE"/>
    <property type="match status" value="1"/>
</dbReference>
<dbReference type="InterPro" id="IPR011010">
    <property type="entry name" value="DNA_brk_join_enz"/>
</dbReference>
<keyword evidence="4" id="KW-1185">Reference proteome</keyword>
<dbReference type="GO" id="GO:0015074">
    <property type="term" value="P:DNA integration"/>
    <property type="evidence" value="ECO:0007669"/>
    <property type="project" value="InterPro"/>
</dbReference>
<dbReference type="PANTHER" id="PTHR30349:SF64">
    <property type="entry name" value="PROPHAGE INTEGRASE INTD-RELATED"/>
    <property type="match status" value="1"/>
</dbReference>
<dbReference type="InterPro" id="IPR013762">
    <property type="entry name" value="Integrase-like_cat_sf"/>
</dbReference>
<evidence type="ECO:0000313" key="3">
    <source>
        <dbReference type="EMBL" id="TXE12410.1"/>
    </source>
</evidence>
<dbReference type="GO" id="GO:0003677">
    <property type="term" value="F:DNA binding"/>
    <property type="evidence" value="ECO:0007669"/>
    <property type="project" value="InterPro"/>
</dbReference>
<dbReference type="Gene3D" id="1.10.443.10">
    <property type="entry name" value="Intergrase catalytic core"/>
    <property type="match status" value="1"/>
</dbReference>
<gene>
    <name evidence="3" type="ORF">FUA26_05395</name>
</gene>
<dbReference type="GO" id="GO:0006310">
    <property type="term" value="P:DNA recombination"/>
    <property type="evidence" value="ECO:0007669"/>
    <property type="project" value="UniProtKB-KW"/>
</dbReference>
<feature type="domain" description="Tyr recombinase" evidence="2">
    <location>
        <begin position="72"/>
        <end position="244"/>
    </location>
</feature>
<accession>A0A5C7AUR8</accession>
<protein>
    <submittedName>
        <fullName evidence="3">Tyrosine-type recombinase/integrase</fullName>
    </submittedName>
</protein>
<dbReference type="Proteomes" id="UP000321790">
    <property type="component" value="Unassembled WGS sequence"/>
</dbReference>
<dbReference type="PANTHER" id="PTHR30349">
    <property type="entry name" value="PHAGE INTEGRASE-RELATED"/>
    <property type="match status" value="1"/>
</dbReference>
<comment type="caution">
    <text evidence="3">The sequence shown here is derived from an EMBL/GenBank/DDBJ whole genome shotgun (WGS) entry which is preliminary data.</text>
</comment>
<name>A0A5C7AUR8_9FLAO</name>
<dbReference type="SUPFAM" id="SSF56349">
    <property type="entry name" value="DNA breaking-rejoining enzymes"/>
    <property type="match status" value="1"/>
</dbReference>
<evidence type="ECO:0000313" key="4">
    <source>
        <dbReference type="Proteomes" id="UP000321790"/>
    </source>
</evidence>
<dbReference type="InterPro" id="IPR050090">
    <property type="entry name" value="Tyrosine_recombinase_XerCD"/>
</dbReference>
<evidence type="ECO:0000256" key="1">
    <source>
        <dbReference type="ARBA" id="ARBA00023172"/>
    </source>
</evidence>